<feature type="domain" description="Thioredoxin" evidence="1">
    <location>
        <begin position="9"/>
        <end position="95"/>
    </location>
</feature>
<dbReference type="Gene3D" id="3.40.30.10">
    <property type="entry name" value="Glutaredoxin"/>
    <property type="match status" value="1"/>
</dbReference>
<dbReference type="OrthoDB" id="2121326at2759"/>
<evidence type="ECO:0000259" key="1">
    <source>
        <dbReference type="Pfam" id="PF00085"/>
    </source>
</evidence>
<comment type="caution">
    <text evidence="2">The sequence shown here is derived from an EMBL/GenBank/DDBJ whole genome shotgun (WGS) entry which is preliminary data.</text>
</comment>
<evidence type="ECO:0000313" key="3">
    <source>
        <dbReference type="Proteomes" id="UP000800093"/>
    </source>
</evidence>
<accession>A0A9P4K2A9</accession>
<sequence>MGVHKELNSKEDFESALATNDKYVFIFFYENEIPPAAEENAKKFAATTDAYSIDVGKKPEPKERFKITKVPTAVVYKDGIEVKRVDDMTPENMKEVVQMLSS</sequence>
<dbReference type="Proteomes" id="UP000800093">
    <property type="component" value="Unassembled WGS sequence"/>
</dbReference>
<organism evidence="2 3">
    <name type="scientific">Lojkania enalia</name>
    <dbReference type="NCBI Taxonomy" id="147567"/>
    <lineage>
        <taxon>Eukaryota</taxon>
        <taxon>Fungi</taxon>
        <taxon>Dikarya</taxon>
        <taxon>Ascomycota</taxon>
        <taxon>Pezizomycotina</taxon>
        <taxon>Dothideomycetes</taxon>
        <taxon>Pleosporomycetidae</taxon>
        <taxon>Pleosporales</taxon>
        <taxon>Pleosporales incertae sedis</taxon>
        <taxon>Lojkania</taxon>
    </lineage>
</organism>
<gene>
    <name evidence="2" type="ORF">CC78DRAFT_40960</name>
</gene>
<keyword evidence="3" id="KW-1185">Reference proteome</keyword>
<dbReference type="CDD" id="cd02947">
    <property type="entry name" value="TRX_family"/>
    <property type="match status" value="1"/>
</dbReference>
<dbReference type="InterPro" id="IPR013766">
    <property type="entry name" value="Thioredoxin_domain"/>
</dbReference>
<dbReference type="Pfam" id="PF00085">
    <property type="entry name" value="Thioredoxin"/>
    <property type="match status" value="1"/>
</dbReference>
<name>A0A9P4K2A9_9PLEO</name>
<proteinExistence type="predicted"/>
<protein>
    <recommendedName>
        <fullName evidence="1">Thioredoxin domain-containing protein</fullName>
    </recommendedName>
</protein>
<dbReference type="AlphaFoldDB" id="A0A9P4K2A9"/>
<dbReference type="SUPFAM" id="SSF52833">
    <property type="entry name" value="Thioredoxin-like"/>
    <property type="match status" value="1"/>
</dbReference>
<reference evidence="3" key="1">
    <citation type="journal article" date="2020" name="Stud. Mycol.">
        <title>101 Dothideomycetes genomes: A test case for predicting lifestyles and emergence of pathogens.</title>
        <authorList>
            <person name="Haridas S."/>
            <person name="Albert R."/>
            <person name="Binder M."/>
            <person name="Bloem J."/>
            <person name="LaButti K."/>
            <person name="Salamov A."/>
            <person name="Andreopoulos B."/>
            <person name="Baker S."/>
            <person name="Barry K."/>
            <person name="Bills G."/>
            <person name="Bluhm B."/>
            <person name="Cannon C."/>
            <person name="Castanera R."/>
            <person name="Culley D."/>
            <person name="Daum C."/>
            <person name="Ezra D."/>
            <person name="Gonzalez J."/>
            <person name="Henrissat B."/>
            <person name="Kuo A."/>
            <person name="Liang C."/>
            <person name="Lipzen A."/>
            <person name="Lutzoni F."/>
            <person name="Magnuson J."/>
            <person name="Mondo S."/>
            <person name="Nolan M."/>
            <person name="Ohm R."/>
            <person name="Pangilinan J."/>
            <person name="Park H.-J."/>
            <person name="Ramirez L."/>
            <person name="Alfaro M."/>
            <person name="Sun H."/>
            <person name="Tritt A."/>
            <person name="Yoshinaga Y."/>
            <person name="Zwiers L.-H."/>
            <person name="Turgeon B."/>
            <person name="Goodwin S."/>
            <person name="Spatafora J."/>
            <person name="Crous P."/>
            <person name="Grigoriev I."/>
        </authorList>
    </citation>
    <scope>NUCLEOTIDE SEQUENCE [LARGE SCALE GENOMIC DNA]</scope>
    <source>
        <strain evidence="3">CBS 304.66</strain>
    </source>
</reference>
<dbReference type="InterPro" id="IPR036249">
    <property type="entry name" value="Thioredoxin-like_sf"/>
</dbReference>
<evidence type="ECO:0000313" key="2">
    <source>
        <dbReference type="EMBL" id="KAF2260012.1"/>
    </source>
</evidence>
<dbReference type="EMBL" id="ML986691">
    <property type="protein sequence ID" value="KAF2260012.1"/>
    <property type="molecule type" value="Genomic_DNA"/>
</dbReference>